<dbReference type="EMBL" id="CAJNOI010000266">
    <property type="protein sequence ID" value="CAF1217606.1"/>
    <property type="molecule type" value="Genomic_DNA"/>
</dbReference>
<dbReference type="GO" id="GO:0043130">
    <property type="term" value="F:ubiquitin binding"/>
    <property type="evidence" value="ECO:0007669"/>
    <property type="project" value="TreeGrafter"/>
</dbReference>
<comment type="caution">
    <text evidence="3">The sequence shown here is derived from an EMBL/GenBank/DDBJ whole genome shotgun (WGS) entry which is preliminary data.</text>
</comment>
<dbReference type="GO" id="GO:0000407">
    <property type="term" value="C:phagophore assembly site"/>
    <property type="evidence" value="ECO:0007669"/>
    <property type="project" value="TreeGrafter"/>
</dbReference>
<dbReference type="InterPro" id="IPR039517">
    <property type="entry name" value="C6orf106_UBA-like"/>
</dbReference>
<evidence type="ECO:0000313" key="5">
    <source>
        <dbReference type="Proteomes" id="UP000663832"/>
    </source>
</evidence>
<evidence type="ECO:0000259" key="2">
    <source>
        <dbReference type="Pfam" id="PF16158"/>
    </source>
</evidence>
<dbReference type="Proteomes" id="UP000663877">
    <property type="component" value="Unassembled WGS sequence"/>
</dbReference>
<dbReference type="InterPro" id="IPR013783">
    <property type="entry name" value="Ig-like_fold"/>
</dbReference>
<dbReference type="OrthoDB" id="661148at2759"/>
<dbReference type="SUPFAM" id="SSF46934">
    <property type="entry name" value="UBA-like"/>
    <property type="match status" value="1"/>
</dbReference>
<dbReference type="PANTHER" id="PTHR20930">
    <property type="entry name" value="OVARIAN CARCINOMA ANTIGEN CA125-RELATED"/>
    <property type="match status" value="1"/>
</dbReference>
<gene>
    <name evidence="4" type="ORF">BJG266_LOCUS27798</name>
    <name evidence="3" type="ORF">QVE165_LOCUS10086</name>
</gene>
<dbReference type="InterPro" id="IPR009060">
    <property type="entry name" value="UBA-like_sf"/>
</dbReference>
<dbReference type="Pfam" id="PF14555">
    <property type="entry name" value="UBA_4"/>
    <property type="match status" value="1"/>
</dbReference>
<feature type="region of interest" description="Disordered" evidence="1">
    <location>
        <begin position="231"/>
        <end position="297"/>
    </location>
</feature>
<evidence type="ECO:0000313" key="3">
    <source>
        <dbReference type="EMBL" id="CAF0912524.1"/>
    </source>
</evidence>
<dbReference type="EMBL" id="CAJNOM010000047">
    <property type="protein sequence ID" value="CAF0912524.1"/>
    <property type="molecule type" value="Genomic_DNA"/>
</dbReference>
<protein>
    <recommendedName>
        <fullName evidence="2">Nbr1 FW domain-containing protein</fullName>
    </recommendedName>
</protein>
<dbReference type="InterPro" id="IPR032350">
    <property type="entry name" value="Nbr1_FW"/>
</dbReference>
<dbReference type="Gene3D" id="2.60.40.10">
    <property type="entry name" value="Immunoglobulins"/>
    <property type="match status" value="1"/>
</dbReference>
<reference evidence="3" key="1">
    <citation type="submission" date="2021-02" db="EMBL/GenBank/DDBJ databases">
        <authorList>
            <person name="Nowell W R."/>
        </authorList>
    </citation>
    <scope>NUCLEOTIDE SEQUENCE</scope>
</reference>
<dbReference type="Gene3D" id="1.10.8.10">
    <property type="entry name" value="DNA helicase RuvA subunit, C-terminal domain"/>
    <property type="match status" value="1"/>
</dbReference>
<dbReference type="Proteomes" id="UP000663832">
    <property type="component" value="Unassembled WGS sequence"/>
</dbReference>
<evidence type="ECO:0000256" key="1">
    <source>
        <dbReference type="SAM" id="MobiDB-lite"/>
    </source>
</evidence>
<organism evidence="3 5">
    <name type="scientific">Adineta steineri</name>
    <dbReference type="NCBI Taxonomy" id="433720"/>
    <lineage>
        <taxon>Eukaryota</taxon>
        <taxon>Metazoa</taxon>
        <taxon>Spiralia</taxon>
        <taxon>Gnathifera</taxon>
        <taxon>Rotifera</taxon>
        <taxon>Eurotatoria</taxon>
        <taxon>Bdelloidea</taxon>
        <taxon>Adinetida</taxon>
        <taxon>Adinetidae</taxon>
        <taxon>Adineta</taxon>
    </lineage>
</organism>
<feature type="compositionally biased region" description="Polar residues" evidence="1">
    <location>
        <begin position="231"/>
        <end position="287"/>
    </location>
</feature>
<accession>A0A814AGQ5</accession>
<dbReference type="GO" id="GO:0016236">
    <property type="term" value="P:macroautophagy"/>
    <property type="evidence" value="ECO:0007669"/>
    <property type="project" value="TreeGrafter"/>
</dbReference>
<proteinExistence type="predicted"/>
<dbReference type="AlphaFoldDB" id="A0A814AGQ5"/>
<sequence>MDIDSESLSSTTIGMSHHLDEELMGRLRSITTNNREDLITQFRTTTNAMLTDEGCAFFLEMNNWNLNEAILAYYDAEMPTDKVPHMKFIADVTVGEGEAIPPNTKFVKTWRVQNSGTERWPNNCSLRFVNGDRLHDRDEIYVSSLAPGEQTNISINVTSPTGARMIRSQWRLFTPAGVPFGDPIWLAASVEEGGLMGITQQLEQCHSLGMNVHHNINYPPYMNNQVGAQPTRNSHFQSPPFQSTRYAQPGLNPTSSNETGWTNYSLDFSPRNNSNHQTMDPSTTSNGMIDDNSLDTF</sequence>
<dbReference type="PANTHER" id="PTHR20930:SF0">
    <property type="entry name" value="PROTEIN ILRUN"/>
    <property type="match status" value="1"/>
</dbReference>
<dbReference type="Pfam" id="PF16158">
    <property type="entry name" value="N_BRCA1_IG"/>
    <property type="match status" value="1"/>
</dbReference>
<keyword evidence="5" id="KW-1185">Reference proteome</keyword>
<dbReference type="CDD" id="cd14947">
    <property type="entry name" value="NBR1_like"/>
    <property type="match status" value="1"/>
</dbReference>
<feature type="domain" description="Nbr1 FW" evidence="2">
    <location>
        <begin position="93"/>
        <end position="189"/>
    </location>
</feature>
<name>A0A814AGQ5_9BILA</name>
<evidence type="ECO:0000313" key="4">
    <source>
        <dbReference type="EMBL" id="CAF1217606.1"/>
    </source>
</evidence>
<dbReference type="CDD" id="cd14349">
    <property type="entry name" value="UBA_CF106"/>
    <property type="match status" value="1"/>
</dbReference>